<evidence type="ECO:0000313" key="5">
    <source>
        <dbReference type="EMBL" id="MDP4537384.1"/>
    </source>
</evidence>
<dbReference type="EMBL" id="JAUZVZ010000024">
    <property type="protein sequence ID" value="MDP4537384.1"/>
    <property type="molecule type" value="Genomic_DNA"/>
</dbReference>
<dbReference type="RefSeq" id="WP_305894646.1">
    <property type="nucleotide sequence ID" value="NZ_JAUZVZ010000024.1"/>
</dbReference>
<dbReference type="PANTHER" id="PTHR30535">
    <property type="entry name" value="VITAMIN B12-BINDING PROTEIN"/>
    <property type="match status" value="1"/>
</dbReference>
<keyword evidence="2" id="KW-0175">Coiled coil</keyword>
<evidence type="ECO:0000256" key="3">
    <source>
        <dbReference type="SAM" id="SignalP"/>
    </source>
</evidence>
<evidence type="ECO:0000256" key="1">
    <source>
        <dbReference type="ARBA" id="ARBA00022729"/>
    </source>
</evidence>
<feature type="domain" description="Fe/B12 periplasmic-binding" evidence="4">
    <location>
        <begin position="35"/>
        <end position="283"/>
    </location>
</feature>
<sequence length="294" mass="32728">MRRIHLPKFGYVLALLSTLMLLPLHAASSEPAPQRIIALAPHIVELLFDIGAGDQLVAVSDHSDYPAIARELPRVANYAAIQLEAVLSLQPDLVIAWRSGNPAADLQRLAALGVRIEYSDPKQLADVATELRYLGELTGHVQQAEQQAQRYEQELARLEQQYQQHQPVRVFFASSTQPLSTVANQAWPQQMLELCGAENPFADVKGDYPTIGPEQLLLAQPELIIVPSGSMQAINPADWTQFARIPAVQNQQFLQANADYLYRFTRRSLLGIKQLCQGIDDFRQTTALTTKADR</sequence>
<dbReference type="CDD" id="cd01144">
    <property type="entry name" value="BtuF"/>
    <property type="match status" value="1"/>
</dbReference>
<dbReference type="NCBIfam" id="NF038402">
    <property type="entry name" value="TroA_like"/>
    <property type="match status" value="1"/>
</dbReference>
<evidence type="ECO:0000313" key="6">
    <source>
        <dbReference type="Proteomes" id="UP001231616"/>
    </source>
</evidence>
<organism evidence="5 6">
    <name type="scientific">Alkalimonas collagenimarina</name>
    <dbReference type="NCBI Taxonomy" id="400390"/>
    <lineage>
        <taxon>Bacteria</taxon>
        <taxon>Pseudomonadati</taxon>
        <taxon>Pseudomonadota</taxon>
        <taxon>Gammaproteobacteria</taxon>
        <taxon>Alkalimonas</taxon>
    </lineage>
</organism>
<dbReference type="PROSITE" id="PS50983">
    <property type="entry name" value="FE_B12_PBP"/>
    <property type="match status" value="1"/>
</dbReference>
<feature type="coiled-coil region" evidence="2">
    <location>
        <begin position="134"/>
        <end position="168"/>
    </location>
</feature>
<feature type="signal peptide" evidence="3">
    <location>
        <begin position="1"/>
        <end position="26"/>
    </location>
</feature>
<comment type="caution">
    <text evidence="5">The sequence shown here is derived from an EMBL/GenBank/DDBJ whole genome shotgun (WGS) entry which is preliminary data.</text>
</comment>
<dbReference type="Gene3D" id="3.40.50.1980">
    <property type="entry name" value="Nitrogenase molybdenum iron protein domain"/>
    <property type="match status" value="2"/>
</dbReference>
<dbReference type="InterPro" id="IPR054828">
    <property type="entry name" value="Vit_B12_bind_prot"/>
</dbReference>
<evidence type="ECO:0000259" key="4">
    <source>
        <dbReference type="PROSITE" id="PS50983"/>
    </source>
</evidence>
<feature type="chain" id="PRO_5045605805" evidence="3">
    <location>
        <begin position="27"/>
        <end position="294"/>
    </location>
</feature>
<proteinExistence type="predicted"/>
<keyword evidence="6" id="KW-1185">Reference proteome</keyword>
<reference evidence="5 6" key="1">
    <citation type="submission" date="2023-08" db="EMBL/GenBank/DDBJ databases">
        <authorList>
            <person name="Joshi A."/>
            <person name="Thite S."/>
        </authorList>
    </citation>
    <scope>NUCLEOTIDE SEQUENCE [LARGE SCALE GENOMIC DNA]</scope>
    <source>
        <strain evidence="5 6">AC40</strain>
    </source>
</reference>
<evidence type="ECO:0000256" key="2">
    <source>
        <dbReference type="SAM" id="Coils"/>
    </source>
</evidence>
<dbReference type="Pfam" id="PF01497">
    <property type="entry name" value="Peripla_BP_2"/>
    <property type="match status" value="1"/>
</dbReference>
<dbReference type="Proteomes" id="UP001231616">
    <property type="component" value="Unassembled WGS sequence"/>
</dbReference>
<dbReference type="InterPro" id="IPR002491">
    <property type="entry name" value="ABC_transptr_periplasmic_BD"/>
</dbReference>
<gene>
    <name evidence="5" type="ORF">Q3O60_14420</name>
</gene>
<dbReference type="InterPro" id="IPR050902">
    <property type="entry name" value="ABC_Transporter_SBP"/>
</dbReference>
<dbReference type="SUPFAM" id="SSF53807">
    <property type="entry name" value="Helical backbone' metal receptor"/>
    <property type="match status" value="1"/>
</dbReference>
<protein>
    <submittedName>
        <fullName evidence="5">Cobalamin-binding protein</fullName>
    </submittedName>
</protein>
<keyword evidence="1 3" id="KW-0732">Signal</keyword>
<dbReference type="PANTHER" id="PTHR30535:SF4">
    <property type="entry name" value="HEMIN-BINDING PERIPLASMIC PROTEIN HMUT"/>
    <property type="match status" value="1"/>
</dbReference>
<name>A0ABT9H2U3_9GAMM</name>
<accession>A0ABT9H2U3</accession>